<feature type="short sequence motif" description="TonB C-terminal box" evidence="15">
    <location>
        <begin position="723"/>
        <end position="740"/>
    </location>
</feature>
<reference evidence="20 21" key="1">
    <citation type="submission" date="2018-06" db="EMBL/GenBank/DDBJ databases">
        <authorList>
            <consortium name="Pathogen Informatics"/>
            <person name="Doyle S."/>
        </authorList>
    </citation>
    <scope>NUCLEOTIDE SEQUENCE [LARGE SCALE GENOMIC DNA]</scope>
    <source>
        <strain evidence="20 21">NCTC12157</strain>
    </source>
</reference>
<evidence type="ECO:0000256" key="8">
    <source>
        <dbReference type="ARBA" id="ARBA00023004"/>
    </source>
</evidence>
<dbReference type="InterPro" id="IPR012910">
    <property type="entry name" value="Plug_dom"/>
</dbReference>
<organism evidence="20 21">
    <name type="scientific">Ewingella americana</name>
    <dbReference type="NCBI Taxonomy" id="41202"/>
    <lineage>
        <taxon>Bacteria</taxon>
        <taxon>Pseudomonadati</taxon>
        <taxon>Pseudomonadota</taxon>
        <taxon>Gammaproteobacteria</taxon>
        <taxon>Enterobacterales</taxon>
        <taxon>Yersiniaceae</taxon>
        <taxon>Ewingella</taxon>
    </lineage>
</organism>
<dbReference type="InterPro" id="IPR010105">
    <property type="entry name" value="TonB_sidphr_rcpt"/>
</dbReference>
<dbReference type="Pfam" id="PF00593">
    <property type="entry name" value="TonB_dep_Rec_b-barrel"/>
    <property type="match status" value="1"/>
</dbReference>
<evidence type="ECO:0000256" key="2">
    <source>
        <dbReference type="ARBA" id="ARBA00009810"/>
    </source>
</evidence>
<comment type="similarity">
    <text evidence="2 14 16">Belongs to the TonB-dependent receptor family.</text>
</comment>
<dbReference type="AlphaFoldDB" id="A0A377NDJ0"/>
<feature type="domain" description="TonB-dependent receptor plug" evidence="19">
    <location>
        <begin position="92"/>
        <end position="186"/>
    </location>
</feature>
<evidence type="ECO:0000256" key="14">
    <source>
        <dbReference type="PROSITE-ProRule" id="PRU01360"/>
    </source>
</evidence>
<evidence type="ECO:0000313" key="21">
    <source>
        <dbReference type="Proteomes" id="UP000254304"/>
    </source>
</evidence>
<protein>
    <submittedName>
        <fullName evidence="20">Ferrichrome receptor FcuA</fullName>
    </submittedName>
</protein>
<feature type="chain" id="PRO_5016878221" evidence="17">
    <location>
        <begin position="34"/>
        <end position="740"/>
    </location>
</feature>
<dbReference type="GeneID" id="78379873"/>
<feature type="domain" description="TonB-dependent receptor-like beta-barrel" evidence="18">
    <location>
        <begin position="267"/>
        <end position="710"/>
    </location>
</feature>
<evidence type="ECO:0000313" key="20">
    <source>
        <dbReference type="EMBL" id="STQ44848.1"/>
    </source>
</evidence>
<feature type="signal peptide" evidence="17">
    <location>
        <begin position="1"/>
        <end position="33"/>
    </location>
</feature>
<dbReference type="GO" id="GO:0015344">
    <property type="term" value="F:siderophore uptake transmembrane transporter activity"/>
    <property type="evidence" value="ECO:0007669"/>
    <property type="project" value="TreeGrafter"/>
</dbReference>
<evidence type="ECO:0000256" key="12">
    <source>
        <dbReference type="ARBA" id="ARBA00023170"/>
    </source>
</evidence>
<keyword evidence="5" id="KW-0410">Iron transport</keyword>
<dbReference type="InterPro" id="IPR000531">
    <property type="entry name" value="Beta-barrel_TonB"/>
</dbReference>
<gene>
    <name evidence="20" type="primary">fcuA</name>
    <name evidence="20" type="ORF">NCTC12157_02571</name>
</gene>
<dbReference type="Gene3D" id="2.40.170.20">
    <property type="entry name" value="TonB-dependent receptor, beta-barrel domain"/>
    <property type="match status" value="1"/>
</dbReference>
<keyword evidence="10 16" id="KW-0798">TonB box</keyword>
<dbReference type="InterPro" id="IPR036942">
    <property type="entry name" value="Beta-barrel_TonB_sf"/>
</dbReference>
<dbReference type="PROSITE" id="PS01156">
    <property type="entry name" value="TONB_DEPENDENT_REC_2"/>
    <property type="match status" value="1"/>
</dbReference>
<dbReference type="PANTHER" id="PTHR32552:SF82">
    <property type="entry name" value="FCUA PROTEIN"/>
    <property type="match status" value="1"/>
</dbReference>
<keyword evidence="11 14" id="KW-0472">Membrane</keyword>
<dbReference type="CDD" id="cd01347">
    <property type="entry name" value="ligand_gated_channel"/>
    <property type="match status" value="1"/>
</dbReference>
<evidence type="ECO:0000256" key="3">
    <source>
        <dbReference type="ARBA" id="ARBA00022448"/>
    </source>
</evidence>
<keyword evidence="4 14" id="KW-1134">Transmembrane beta strand</keyword>
<dbReference type="SUPFAM" id="SSF56935">
    <property type="entry name" value="Porins"/>
    <property type="match status" value="1"/>
</dbReference>
<proteinExistence type="inferred from homology"/>
<dbReference type="GO" id="GO:0009279">
    <property type="term" value="C:cell outer membrane"/>
    <property type="evidence" value="ECO:0007669"/>
    <property type="project" value="UniProtKB-SubCell"/>
</dbReference>
<keyword evidence="8" id="KW-0408">Iron</keyword>
<dbReference type="Pfam" id="PF07715">
    <property type="entry name" value="Plug"/>
    <property type="match status" value="1"/>
</dbReference>
<keyword evidence="7 17" id="KW-0732">Signal</keyword>
<evidence type="ECO:0000256" key="4">
    <source>
        <dbReference type="ARBA" id="ARBA00022452"/>
    </source>
</evidence>
<dbReference type="InterPro" id="IPR037066">
    <property type="entry name" value="Plug_dom_sf"/>
</dbReference>
<dbReference type="GO" id="GO:0038023">
    <property type="term" value="F:signaling receptor activity"/>
    <property type="evidence" value="ECO:0007669"/>
    <property type="project" value="InterPro"/>
</dbReference>
<evidence type="ECO:0000256" key="7">
    <source>
        <dbReference type="ARBA" id="ARBA00022729"/>
    </source>
</evidence>
<comment type="subcellular location">
    <subcellularLocation>
        <location evidence="1 14">Cell outer membrane</location>
        <topology evidence="1 14">Multi-pass membrane protein</topology>
    </subcellularLocation>
</comment>
<evidence type="ECO:0000259" key="19">
    <source>
        <dbReference type="Pfam" id="PF07715"/>
    </source>
</evidence>
<dbReference type="Gene3D" id="2.170.130.10">
    <property type="entry name" value="TonB-dependent receptor, plug domain"/>
    <property type="match status" value="1"/>
</dbReference>
<keyword evidence="9" id="KW-0406">Ion transport</keyword>
<evidence type="ECO:0000256" key="16">
    <source>
        <dbReference type="RuleBase" id="RU003357"/>
    </source>
</evidence>
<accession>A0A377NDJ0</accession>
<dbReference type="InterPro" id="IPR010917">
    <property type="entry name" value="TonB_rcpt_CS"/>
</dbReference>
<dbReference type="GO" id="GO:0015891">
    <property type="term" value="P:siderophore transport"/>
    <property type="evidence" value="ECO:0007669"/>
    <property type="project" value="InterPro"/>
</dbReference>
<dbReference type="PROSITE" id="PS52016">
    <property type="entry name" value="TONB_DEPENDENT_REC_3"/>
    <property type="match status" value="1"/>
</dbReference>
<evidence type="ECO:0000256" key="17">
    <source>
        <dbReference type="SAM" id="SignalP"/>
    </source>
</evidence>
<dbReference type="Proteomes" id="UP000254304">
    <property type="component" value="Unassembled WGS sequence"/>
</dbReference>
<evidence type="ECO:0000256" key="10">
    <source>
        <dbReference type="ARBA" id="ARBA00023077"/>
    </source>
</evidence>
<keyword evidence="6 14" id="KW-0812">Transmembrane</keyword>
<evidence type="ECO:0000256" key="15">
    <source>
        <dbReference type="PROSITE-ProRule" id="PRU10144"/>
    </source>
</evidence>
<evidence type="ECO:0000256" key="1">
    <source>
        <dbReference type="ARBA" id="ARBA00004571"/>
    </source>
</evidence>
<dbReference type="PANTHER" id="PTHR32552">
    <property type="entry name" value="FERRICHROME IRON RECEPTOR-RELATED"/>
    <property type="match status" value="1"/>
</dbReference>
<dbReference type="NCBIfam" id="TIGR01783">
    <property type="entry name" value="TonB-siderophor"/>
    <property type="match status" value="1"/>
</dbReference>
<keyword evidence="12 20" id="KW-0675">Receptor</keyword>
<evidence type="ECO:0000256" key="5">
    <source>
        <dbReference type="ARBA" id="ARBA00022496"/>
    </source>
</evidence>
<dbReference type="InterPro" id="IPR039426">
    <property type="entry name" value="TonB-dep_rcpt-like"/>
</dbReference>
<evidence type="ECO:0000256" key="13">
    <source>
        <dbReference type="ARBA" id="ARBA00023237"/>
    </source>
</evidence>
<keyword evidence="13 14" id="KW-0998">Cell outer membrane</keyword>
<evidence type="ECO:0000259" key="18">
    <source>
        <dbReference type="Pfam" id="PF00593"/>
    </source>
</evidence>
<evidence type="ECO:0000256" key="9">
    <source>
        <dbReference type="ARBA" id="ARBA00023065"/>
    </source>
</evidence>
<evidence type="ECO:0000256" key="11">
    <source>
        <dbReference type="ARBA" id="ARBA00023136"/>
    </source>
</evidence>
<dbReference type="RefSeq" id="WP_034790165.1">
    <property type="nucleotide sequence ID" value="NZ_VXKG01000001.1"/>
</dbReference>
<dbReference type="EMBL" id="UGGO01000001">
    <property type="protein sequence ID" value="STQ44848.1"/>
    <property type="molecule type" value="Genomic_DNA"/>
</dbReference>
<sequence length="740" mass="79775">MQTSHRSPPAGRMTRSLLSVFICSAIASPLAYAAAPATTEPDSTTSPKGEDTLTVTAVADDFKAGGNTPVPAYLDGGVANGGRLGILGEQDAKNVPFNVISFTDKLIQDQQARSLADVLSNDASVQSGYGYGNFSEAFMIRGFALNGDDISYGGMYGVLPRQVVATNFADRVELFKGSNAFINGVSPSGSGVGGAINVEPKHAPSTPLTRVTMDYTSSSQIGTGIDVGRRFGDNDQWGVRVNALHREGDAAVDDEYRRTTLGSVGLDYRGDRFRSSLDLGYQKQVVGNGRPPVYVSPTLTKIPDAPSATLNYAQPWSNTHTENEFGMLKGEYDLTDHWTAYAGLGASHAHETGDYASPTITDVNGNGTVGRLSVPYFADRISTMAGLRGDFDTGFVSHKVNVGFSSVYVKTRTSYTMPKTADRGPFSLYDPQPINYPPTSFTGGHMDDPKVRNRSRSSGIAVSDTLGVLDDKVLLTLGARRQEVLTRGYTYEGVQSAAFDDTKVTPAYGLLVKPWEHVSLYANHIEALQPSDPAPSTAVNTGEVFPAITSKQNEVGAKFDFGTLGGSLALFEIKKPAAYTNSVTREYGLYGMQRNRGVELSVFGEPMYGVRLLGSAMWLKPELTDTNGGLNGGNDAIGVPNYQVVLGGEWDVPRVQNVTLTGKVIRTGSQYLNEANTQKLDAWTRLDLGVRYAMPMQEHTLTWRANLENVTNENYWASATGGYLTQGTPRQFKLSATYDF</sequence>
<name>A0A377NDJ0_9GAMM</name>
<keyword evidence="3 14" id="KW-0813">Transport</keyword>
<evidence type="ECO:0000256" key="6">
    <source>
        <dbReference type="ARBA" id="ARBA00022692"/>
    </source>
</evidence>